<dbReference type="InterPro" id="IPR008918">
    <property type="entry name" value="HhH2"/>
</dbReference>
<dbReference type="GO" id="GO:0017108">
    <property type="term" value="F:5'-flap endonuclease activity"/>
    <property type="evidence" value="ECO:0007669"/>
    <property type="project" value="InterPro"/>
</dbReference>
<dbReference type="PANTHER" id="PTHR42646">
    <property type="entry name" value="FLAP ENDONUCLEASE XNI"/>
    <property type="match status" value="1"/>
</dbReference>
<dbReference type="GO" id="GO:0033567">
    <property type="term" value="P:DNA replication, Okazaki fragment processing"/>
    <property type="evidence" value="ECO:0007669"/>
    <property type="project" value="InterPro"/>
</dbReference>
<dbReference type="OrthoDB" id="9806424at2"/>
<evidence type="ECO:0000259" key="6">
    <source>
        <dbReference type="SMART" id="SM00475"/>
    </source>
</evidence>
<dbReference type="SUPFAM" id="SSF47807">
    <property type="entry name" value="5' to 3' exonuclease, C-terminal subdomain"/>
    <property type="match status" value="1"/>
</dbReference>
<organism evidence="7 8">
    <name type="scientific">Metabacillus indicus</name>
    <name type="common">Bacillus indicus</name>
    <dbReference type="NCBI Taxonomy" id="246786"/>
    <lineage>
        <taxon>Bacteria</taxon>
        <taxon>Bacillati</taxon>
        <taxon>Bacillota</taxon>
        <taxon>Bacilli</taxon>
        <taxon>Bacillales</taxon>
        <taxon>Bacillaceae</taxon>
        <taxon>Metabacillus</taxon>
    </lineage>
</organism>
<evidence type="ECO:0000313" key="8">
    <source>
        <dbReference type="Proteomes" id="UP000028549"/>
    </source>
</evidence>
<keyword evidence="3" id="KW-0238">DNA-binding</keyword>
<comment type="caution">
    <text evidence="7">The sequence shown here is derived from an EMBL/GenBank/DDBJ whole genome shotgun (WGS) entry which is preliminary data.</text>
</comment>
<dbReference type="InterPro" id="IPR002421">
    <property type="entry name" value="5-3_exonuclease"/>
</dbReference>
<dbReference type="InterPro" id="IPR020045">
    <property type="entry name" value="DNA_polI_H3TH"/>
</dbReference>
<dbReference type="FunFam" id="1.10.150.20:FF:000003">
    <property type="entry name" value="DNA polymerase I"/>
    <property type="match status" value="1"/>
</dbReference>
<dbReference type="CDD" id="cd09859">
    <property type="entry name" value="PIN_53EXO"/>
    <property type="match status" value="1"/>
</dbReference>
<dbReference type="InterPro" id="IPR038969">
    <property type="entry name" value="FEN"/>
</dbReference>
<keyword evidence="1" id="KW-0540">Nuclease</keyword>
<dbReference type="Pfam" id="PF01367">
    <property type="entry name" value="5_3_exonuc"/>
    <property type="match status" value="1"/>
</dbReference>
<protein>
    <recommendedName>
        <fullName evidence="5">5'-3' exonuclease</fullName>
    </recommendedName>
</protein>
<dbReference type="InterPro" id="IPR036279">
    <property type="entry name" value="5-3_exonuclease_C_sf"/>
</dbReference>
<name>A0A084H059_METID</name>
<dbReference type="SMART" id="SM00475">
    <property type="entry name" value="53EXOc"/>
    <property type="match status" value="1"/>
</dbReference>
<dbReference type="PANTHER" id="PTHR42646:SF2">
    <property type="entry name" value="5'-3' EXONUCLEASE FAMILY PROTEIN"/>
    <property type="match status" value="1"/>
</dbReference>
<sequence length="299" mass="33520">MNNKKEHLLIVDGMALLFRAFYATSVYGNFMINSKGVPTNAVNGFLKHLLASVKHFQPTHVICCWDMGSKTYRSELFDHYKANRPEAPVEMLPQFDLAKKAAEAFNIPNVGLVGYEADDCIGTIAKLYSAEMNISILTGDRDLLQLLDENIQVVLMQKGIGQYKVYTPDFFTEETGILPAHLVDVKGLMGDSSDNYPGVKGIGEKTAYKLIAKYKSIDVLLERLEELTKAQRSKIEQDLDMLHLSRRLAEIACDVPVECTLEEAVFDAEHSRAARLIEEMELRGLHTFLSDALNSREAI</sequence>
<keyword evidence="7" id="KW-0269">Exonuclease</keyword>
<proteinExistence type="predicted"/>
<evidence type="ECO:0000256" key="2">
    <source>
        <dbReference type="ARBA" id="ARBA00022801"/>
    </source>
</evidence>
<evidence type="ECO:0000256" key="4">
    <source>
        <dbReference type="ARBA" id="ARBA00049957"/>
    </source>
</evidence>
<dbReference type="Gene3D" id="1.10.150.20">
    <property type="entry name" value="5' to 3' exonuclease, C-terminal subdomain"/>
    <property type="match status" value="1"/>
</dbReference>
<keyword evidence="8" id="KW-1185">Reference proteome</keyword>
<dbReference type="STRING" id="246786.GS18_0209120"/>
<dbReference type="AlphaFoldDB" id="A0A084H059"/>
<evidence type="ECO:0000256" key="3">
    <source>
        <dbReference type="ARBA" id="ARBA00023125"/>
    </source>
</evidence>
<gene>
    <name evidence="7" type="ORF">GS18_0209120</name>
</gene>
<dbReference type="Pfam" id="PF02739">
    <property type="entry name" value="5_3_exonuc_N"/>
    <property type="match status" value="1"/>
</dbReference>
<evidence type="ECO:0000313" key="7">
    <source>
        <dbReference type="EMBL" id="KEZ52971.1"/>
    </source>
</evidence>
<dbReference type="GO" id="GO:0003677">
    <property type="term" value="F:DNA binding"/>
    <property type="evidence" value="ECO:0007669"/>
    <property type="project" value="UniProtKB-KW"/>
</dbReference>
<dbReference type="CDD" id="cd09898">
    <property type="entry name" value="H3TH_53EXO"/>
    <property type="match status" value="1"/>
</dbReference>
<dbReference type="Gene3D" id="3.40.50.1010">
    <property type="entry name" value="5'-nuclease"/>
    <property type="match status" value="1"/>
</dbReference>
<dbReference type="InterPro" id="IPR020046">
    <property type="entry name" value="5-3_exonucl_a-hlix_arch_N"/>
</dbReference>
<dbReference type="InterPro" id="IPR029060">
    <property type="entry name" value="PIN-like_dom_sf"/>
</dbReference>
<accession>A0A084H059</accession>
<evidence type="ECO:0000256" key="5">
    <source>
        <dbReference type="ARBA" id="ARBA00050026"/>
    </source>
</evidence>
<keyword evidence="2" id="KW-0378">Hydrolase</keyword>
<feature type="domain" description="5'-3' exonuclease" evidence="6">
    <location>
        <begin position="4"/>
        <end position="267"/>
    </location>
</feature>
<dbReference type="RefSeq" id="WP_029280397.1">
    <property type="nucleotide sequence ID" value="NZ_CP176757.1"/>
</dbReference>
<dbReference type="SMART" id="SM00279">
    <property type="entry name" value="HhH2"/>
    <property type="match status" value="1"/>
</dbReference>
<dbReference type="GO" id="GO:0008409">
    <property type="term" value="F:5'-3' exonuclease activity"/>
    <property type="evidence" value="ECO:0007669"/>
    <property type="project" value="InterPro"/>
</dbReference>
<evidence type="ECO:0000256" key="1">
    <source>
        <dbReference type="ARBA" id="ARBA00022722"/>
    </source>
</evidence>
<dbReference type="SUPFAM" id="SSF88723">
    <property type="entry name" value="PIN domain-like"/>
    <property type="match status" value="1"/>
</dbReference>
<dbReference type="EMBL" id="JNVC02000004">
    <property type="protein sequence ID" value="KEZ52971.1"/>
    <property type="molecule type" value="Genomic_DNA"/>
</dbReference>
<dbReference type="Proteomes" id="UP000028549">
    <property type="component" value="Unassembled WGS sequence"/>
</dbReference>
<reference evidence="7 8" key="1">
    <citation type="journal article" date="2005" name="Int. J. Syst. Evol. Microbiol.">
        <title>Bacillus cibi sp. nov., isolated from jeotgal, a traditional Korean fermented seafood.</title>
        <authorList>
            <person name="Yoon J.H."/>
            <person name="Lee C.H."/>
            <person name="Oh T.K."/>
        </authorList>
    </citation>
    <scope>NUCLEOTIDE SEQUENCE [LARGE SCALE GENOMIC DNA]</scope>
    <source>
        <strain evidence="7 8">DSM 16189</strain>
    </source>
</reference>
<comment type="function">
    <text evidence="4">5'-3' exonuclease acting preferentially on double-stranded DNA.</text>
</comment>